<dbReference type="InterPro" id="IPR050281">
    <property type="entry name" value="Flavin_monoamine_oxidase"/>
</dbReference>
<keyword evidence="4" id="KW-1185">Reference proteome</keyword>
<dbReference type="AlphaFoldDB" id="A0AAD9IJC8"/>
<evidence type="ECO:0000313" key="3">
    <source>
        <dbReference type="EMBL" id="KAK2078658.1"/>
    </source>
</evidence>
<dbReference type="PANTHER" id="PTHR10742:SF410">
    <property type="entry name" value="LYSINE-SPECIFIC HISTONE DEMETHYLASE 2"/>
    <property type="match status" value="1"/>
</dbReference>
<comment type="similarity">
    <text evidence="1">Belongs to the flavin monoamine oxidase family.</text>
</comment>
<protein>
    <recommendedName>
        <fullName evidence="2">Amine oxidase domain-containing protein</fullName>
    </recommendedName>
</protein>
<dbReference type="InterPro" id="IPR036188">
    <property type="entry name" value="FAD/NAD-bd_sf"/>
</dbReference>
<dbReference type="SUPFAM" id="SSF51905">
    <property type="entry name" value="FAD/NAD(P)-binding domain"/>
    <property type="match status" value="1"/>
</dbReference>
<feature type="domain" description="Amine oxidase" evidence="2">
    <location>
        <begin position="17"/>
        <end position="268"/>
    </location>
</feature>
<sequence length="362" mass="37919">MRGRTIMQSVIVVGAGFAGLSAARALERLAVPRVIVLEAGDRVGGRAHTLRLPEMSLELGTTWVHGLRMGDGRVNPVFRAAQDAGLLTTSPEQTVWDEATFLQPGSREPVSAPEELLVVARALTAFDEAVDAARADDDASRSLGEALDAAQLSLAARLEGAAPRLADRVWAWRERLQRAMDGTASSHDVPAAAIARYAAAVDGEVNVPIPAGFASLADAMADGLDVRFWQRVEHIDWGGSPGVRLRTASGDAWEAEAVVVTFSGAEIKSGPGSPLTAVAWVAGPEARSVGALSDQQVLEGLRLLPKIFPTLSLPSGASWDKVTASRLVLAGEALAPDCFGTAQGAILSGERAAQLLAEEWGA</sequence>
<dbReference type="EMBL" id="JASFZW010000004">
    <property type="protein sequence ID" value="KAK2078658.1"/>
    <property type="molecule type" value="Genomic_DNA"/>
</dbReference>
<evidence type="ECO:0000313" key="4">
    <source>
        <dbReference type="Proteomes" id="UP001255856"/>
    </source>
</evidence>
<feature type="domain" description="Amine oxidase" evidence="2">
    <location>
        <begin position="323"/>
        <end position="356"/>
    </location>
</feature>
<evidence type="ECO:0000259" key="2">
    <source>
        <dbReference type="Pfam" id="PF01593"/>
    </source>
</evidence>
<organism evidence="3 4">
    <name type="scientific">Prototheca wickerhamii</name>
    <dbReference type="NCBI Taxonomy" id="3111"/>
    <lineage>
        <taxon>Eukaryota</taxon>
        <taxon>Viridiplantae</taxon>
        <taxon>Chlorophyta</taxon>
        <taxon>core chlorophytes</taxon>
        <taxon>Trebouxiophyceae</taxon>
        <taxon>Chlorellales</taxon>
        <taxon>Chlorellaceae</taxon>
        <taxon>Prototheca</taxon>
    </lineage>
</organism>
<proteinExistence type="inferred from homology"/>
<reference evidence="3" key="1">
    <citation type="submission" date="2021-01" db="EMBL/GenBank/DDBJ databases">
        <authorList>
            <person name="Eckstrom K.M.E."/>
        </authorList>
    </citation>
    <scope>NUCLEOTIDE SEQUENCE</scope>
    <source>
        <strain evidence="3">UVCC 0001</strain>
    </source>
</reference>
<comment type="caution">
    <text evidence="3">The sequence shown here is derived from an EMBL/GenBank/DDBJ whole genome shotgun (WGS) entry which is preliminary data.</text>
</comment>
<dbReference type="GO" id="GO:0016491">
    <property type="term" value="F:oxidoreductase activity"/>
    <property type="evidence" value="ECO:0007669"/>
    <property type="project" value="InterPro"/>
</dbReference>
<dbReference type="Gene3D" id="3.50.50.60">
    <property type="entry name" value="FAD/NAD(P)-binding domain"/>
    <property type="match status" value="2"/>
</dbReference>
<evidence type="ECO:0000256" key="1">
    <source>
        <dbReference type="ARBA" id="ARBA00005995"/>
    </source>
</evidence>
<gene>
    <name evidence="3" type="ORF">QBZ16_003498</name>
</gene>
<dbReference type="PANTHER" id="PTHR10742">
    <property type="entry name" value="FLAVIN MONOAMINE OXIDASE"/>
    <property type="match status" value="1"/>
</dbReference>
<dbReference type="Proteomes" id="UP001255856">
    <property type="component" value="Unassembled WGS sequence"/>
</dbReference>
<name>A0AAD9IJC8_PROWI</name>
<dbReference type="Pfam" id="PF01593">
    <property type="entry name" value="Amino_oxidase"/>
    <property type="match status" value="2"/>
</dbReference>
<dbReference type="InterPro" id="IPR002937">
    <property type="entry name" value="Amino_oxidase"/>
</dbReference>
<accession>A0AAD9IJC8</accession>